<dbReference type="GO" id="GO:0016020">
    <property type="term" value="C:membrane"/>
    <property type="evidence" value="ECO:0007669"/>
    <property type="project" value="TreeGrafter"/>
</dbReference>
<feature type="non-terminal residue" evidence="1">
    <location>
        <position position="158"/>
    </location>
</feature>
<reference evidence="1 2" key="1">
    <citation type="submission" date="2019-09" db="EMBL/GenBank/DDBJ databases">
        <title>Bird 10,000 Genomes (B10K) Project - Family phase.</title>
        <authorList>
            <person name="Zhang G."/>
        </authorList>
    </citation>
    <scope>NUCLEOTIDE SEQUENCE [LARGE SCALE GENOMIC DNA]</scope>
    <source>
        <strain evidence="1">OUT-0019</strain>
        <tissue evidence="1">Blood</tissue>
    </source>
</reference>
<gene>
    <name evidence="1" type="primary">Itpripl1_2</name>
    <name evidence="1" type="ORF">URIAAL_R15677</name>
</gene>
<organism evidence="1 2">
    <name type="scientific">Uria aalge</name>
    <name type="common">Common mure</name>
    <name type="synonym">Colymbus aalge</name>
    <dbReference type="NCBI Taxonomy" id="13746"/>
    <lineage>
        <taxon>Eukaryota</taxon>
        <taxon>Metazoa</taxon>
        <taxon>Chordata</taxon>
        <taxon>Craniata</taxon>
        <taxon>Vertebrata</taxon>
        <taxon>Euteleostomi</taxon>
        <taxon>Archelosauria</taxon>
        <taxon>Archosauria</taxon>
        <taxon>Dinosauria</taxon>
        <taxon>Saurischia</taxon>
        <taxon>Theropoda</taxon>
        <taxon>Coelurosauria</taxon>
        <taxon>Aves</taxon>
        <taxon>Neognathae</taxon>
        <taxon>Neoaves</taxon>
        <taxon>Charadriiformes</taxon>
        <taxon>Alcidae</taxon>
        <taxon>Uria</taxon>
    </lineage>
</organism>
<dbReference type="AlphaFoldDB" id="A0A7L3UQF1"/>
<keyword evidence="2" id="KW-1185">Reference proteome</keyword>
<proteinExistence type="predicted"/>
<comment type="caution">
    <text evidence="1">The sequence shown here is derived from an EMBL/GenBank/DDBJ whole genome shotgun (WGS) entry which is preliminary data.</text>
</comment>
<evidence type="ECO:0000313" key="2">
    <source>
        <dbReference type="Proteomes" id="UP000535478"/>
    </source>
</evidence>
<sequence>GWNSHEEDAVFQLLVPLKPRHGHAFHLELGTAGEMLAKDACVCVELECTCTGEQLEESTVCFLHHPEEELRRNQGPSHLGNLCTSPYLDMQKTACWFQNLVRSACVLLPQLHHYNMKVLPSSCSCKLQLTNVSGRILSVEMIFGVQEGDLDIFLSSQS</sequence>
<protein>
    <submittedName>
        <fullName evidence="1">IPIL1 protein</fullName>
    </submittedName>
</protein>
<name>A0A7L3UQF1_URIAL</name>
<accession>A0A7L3UQF1</accession>
<evidence type="ECO:0000313" key="1">
    <source>
        <dbReference type="EMBL" id="NXV53857.1"/>
    </source>
</evidence>
<dbReference type="PANTHER" id="PTHR10656:SF40">
    <property type="entry name" value="INOSITOL 1,4,5-TRISPHOSPHATE RECEPTOR-INTERACTING PROTEIN-LIKE 1"/>
    <property type="match status" value="1"/>
</dbReference>
<dbReference type="EMBL" id="VZUE01035101">
    <property type="protein sequence ID" value="NXV53857.1"/>
    <property type="molecule type" value="Genomic_DNA"/>
</dbReference>
<dbReference type="Proteomes" id="UP000535478">
    <property type="component" value="Unassembled WGS sequence"/>
</dbReference>
<dbReference type="PANTHER" id="PTHR10656">
    <property type="entry name" value="CELL FATE DETERMINING PROTEIN MAB21-RELATED"/>
    <property type="match status" value="1"/>
</dbReference>
<feature type="non-terminal residue" evidence="1">
    <location>
        <position position="1"/>
    </location>
</feature>